<sequence length="370" mass="40759">MAPSTRSKTTTVEKTASNGAVAKTAKTVEKKTTKRKAADEGPKPRKQKKAAVAAEEAETEEKPKAQRVPTKASAQRIPKELDPARQDADEEEDEGVLTIVEKLDPEPEDVAAAASTYETGQDVGKIPKSAKKATRAAALAAEEANREKKPGVIYMGRIPHGFYEHEIRQYLEQFGPVLNVRLSRNKKTGASKHYAFVEFEEYSTAETVVKTMDNYLLFGHILKLRMIPEDDVHEDLFKDANKRFKKVPWATMRGKQLEKPQTEQAWEKKVKQERGKRAAKAAKLKALGYDFEAPELKAVPPPTVATVEEAATVEAPEEAKAIEAPAVIAETVVETSTEVVEEVVEKVAVETTPKSTKAKATKKKGKKSKA</sequence>
<dbReference type="InterPro" id="IPR035979">
    <property type="entry name" value="RBD_domain_sf"/>
</dbReference>
<feature type="compositionally biased region" description="Basic and acidic residues" evidence="5">
    <location>
        <begin position="26"/>
        <end position="43"/>
    </location>
</feature>
<evidence type="ECO:0000256" key="3">
    <source>
        <dbReference type="ARBA" id="ARBA00023242"/>
    </source>
</evidence>
<gene>
    <name evidence="7" type="ORF">NLU13_5226</name>
</gene>
<dbReference type="AlphaFoldDB" id="A0AA39L7F0"/>
<dbReference type="PROSITE" id="PS50102">
    <property type="entry name" value="RRM"/>
    <property type="match status" value="1"/>
</dbReference>
<dbReference type="CDD" id="cd12307">
    <property type="entry name" value="RRM_NIFK_like"/>
    <property type="match status" value="1"/>
</dbReference>
<dbReference type="SMART" id="SM00360">
    <property type="entry name" value="RRM"/>
    <property type="match status" value="1"/>
</dbReference>
<name>A0AA39L7F0_SARSR</name>
<dbReference type="Proteomes" id="UP001175261">
    <property type="component" value="Unassembled WGS sequence"/>
</dbReference>
<evidence type="ECO:0000256" key="5">
    <source>
        <dbReference type="SAM" id="MobiDB-lite"/>
    </source>
</evidence>
<dbReference type="InterPro" id="IPR012677">
    <property type="entry name" value="Nucleotide-bd_a/b_plait_sf"/>
</dbReference>
<feature type="compositionally biased region" description="Polar residues" evidence="5">
    <location>
        <begin position="1"/>
        <end position="18"/>
    </location>
</feature>
<dbReference type="SUPFAM" id="SSF54928">
    <property type="entry name" value="RNA-binding domain, RBD"/>
    <property type="match status" value="1"/>
</dbReference>
<evidence type="ECO:0000256" key="4">
    <source>
        <dbReference type="PROSITE-ProRule" id="PRU00176"/>
    </source>
</evidence>
<dbReference type="PANTHER" id="PTHR46754">
    <property type="entry name" value="MKI67 FHA DOMAIN-INTERACTING NUCLEOLAR PHOSPHOPROTEIN"/>
    <property type="match status" value="1"/>
</dbReference>
<comment type="subcellular location">
    <subcellularLocation>
        <location evidence="1">Nucleus</location>
        <location evidence="1">Nucleolus</location>
    </subcellularLocation>
</comment>
<feature type="region of interest" description="Disordered" evidence="5">
    <location>
        <begin position="1"/>
        <end position="93"/>
    </location>
</feature>
<keyword evidence="3" id="KW-0539">Nucleus</keyword>
<dbReference type="Pfam" id="PF00076">
    <property type="entry name" value="RRM_1"/>
    <property type="match status" value="1"/>
</dbReference>
<dbReference type="GO" id="GO:0003723">
    <property type="term" value="F:RNA binding"/>
    <property type="evidence" value="ECO:0007669"/>
    <property type="project" value="UniProtKB-UniRule"/>
</dbReference>
<feature type="region of interest" description="Disordered" evidence="5">
    <location>
        <begin position="350"/>
        <end position="370"/>
    </location>
</feature>
<evidence type="ECO:0000313" key="8">
    <source>
        <dbReference type="Proteomes" id="UP001175261"/>
    </source>
</evidence>
<keyword evidence="8" id="KW-1185">Reference proteome</keyword>
<dbReference type="EMBL" id="JAPDFR010000004">
    <property type="protein sequence ID" value="KAK0386913.1"/>
    <property type="molecule type" value="Genomic_DNA"/>
</dbReference>
<dbReference type="InterPro" id="IPR000504">
    <property type="entry name" value="RRM_dom"/>
</dbReference>
<evidence type="ECO:0000256" key="1">
    <source>
        <dbReference type="ARBA" id="ARBA00004604"/>
    </source>
</evidence>
<protein>
    <recommendedName>
        <fullName evidence="6">RRM domain-containing protein</fullName>
    </recommendedName>
</protein>
<keyword evidence="2 4" id="KW-0694">RNA-binding</keyword>
<feature type="compositionally biased region" description="Basic residues" evidence="5">
    <location>
        <begin position="356"/>
        <end position="370"/>
    </location>
</feature>
<comment type="caution">
    <text evidence="7">The sequence shown here is derived from an EMBL/GenBank/DDBJ whole genome shotgun (WGS) entry which is preliminary data.</text>
</comment>
<evidence type="ECO:0000313" key="7">
    <source>
        <dbReference type="EMBL" id="KAK0386913.1"/>
    </source>
</evidence>
<proteinExistence type="predicted"/>
<accession>A0AA39L7F0</accession>
<dbReference type="Gene3D" id="3.30.70.330">
    <property type="match status" value="1"/>
</dbReference>
<dbReference type="GO" id="GO:0005730">
    <property type="term" value="C:nucleolus"/>
    <property type="evidence" value="ECO:0007669"/>
    <property type="project" value="UniProtKB-SubCell"/>
</dbReference>
<organism evidence="7 8">
    <name type="scientific">Sarocladium strictum</name>
    <name type="common">Black bundle disease fungus</name>
    <name type="synonym">Acremonium strictum</name>
    <dbReference type="NCBI Taxonomy" id="5046"/>
    <lineage>
        <taxon>Eukaryota</taxon>
        <taxon>Fungi</taxon>
        <taxon>Dikarya</taxon>
        <taxon>Ascomycota</taxon>
        <taxon>Pezizomycotina</taxon>
        <taxon>Sordariomycetes</taxon>
        <taxon>Hypocreomycetidae</taxon>
        <taxon>Hypocreales</taxon>
        <taxon>Sarocladiaceae</taxon>
        <taxon>Sarocladium</taxon>
    </lineage>
</organism>
<evidence type="ECO:0000259" key="6">
    <source>
        <dbReference type="PROSITE" id="PS50102"/>
    </source>
</evidence>
<evidence type="ECO:0000256" key="2">
    <source>
        <dbReference type="ARBA" id="ARBA00022884"/>
    </source>
</evidence>
<feature type="domain" description="RRM" evidence="6">
    <location>
        <begin position="151"/>
        <end position="229"/>
    </location>
</feature>
<reference evidence="7" key="1">
    <citation type="submission" date="2022-10" db="EMBL/GenBank/DDBJ databases">
        <title>Determination and structural analysis of whole genome sequence of Sarocladium strictum F4-1.</title>
        <authorList>
            <person name="Hu L."/>
            <person name="Jiang Y."/>
        </authorList>
    </citation>
    <scope>NUCLEOTIDE SEQUENCE</scope>
    <source>
        <strain evidence="7">F4-1</strain>
    </source>
</reference>
<feature type="compositionally biased region" description="Basic and acidic residues" evidence="5">
    <location>
        <begin position="77"/>
        <end position="87"/>
    </location>
</feature>